<feature type="compositionally biased region" description="Polar residues" evidence="2">
    <location>
        <begin position="1"/>
        <end position="13"/>
    </location>
</feature>
<feature type="region of interest" description="Disordered" evidence="2">
    <location>
        <begin position="1"/>
        <end position="25"/>
    </location>
</feature>
<comment type="caution">
    <text evidence="3">The sequence shown here is derived from an EMBL/GenBank/DDBJ whole genome shotgun (WGS) entry which is preliminary data.</text>
</comment>
<protein>
    <submittedName>
        <fullName evidence="3">Uncharacterized protein</fullName>
    </submittedName>
</protein>
<name>A0A9P8FX32_AURME</name>
<evidence type="ECO:0000313" key="3">
    <source>
        <dbReference type="EMBL" id="KAG9985179.1"/>
    </source>
</evidence>
<evidence type="ECO:0000256" key="2">
    <source>
        <dbReference type="SAM" id="MobiDB-lite"/>
    </source>
</evidence>
<keyword evidence="1" id="KW-0175">Coiled coil</keyword>
<dbReference type="Proteomes" id="UP000729357">
    <property type="component" value="Unassembled WGS sequence"/>
</dbReference>
<dbReference type="EMBL" id="JAHFXS010000417">
    <property type="protein sequence ID" value="KAG9985179.1"/>
    <property type="molecule type" value="Genomic_DNA"/>
</dbReference>
<organism evidence="3 4">
    <name type="scientific">Aureobasidium melanogenum</name>
    <name type="common">Aureobasidium pullulans var. melanogenum</name>
    <dbReference type="NCBI Taxonomy" id="46634"/>
    <lineage>
        <taxon>Eukaryota</taxon>
        <taxon>Fungi</taxon>
        <taxon>Dikarya</taxon>
        <taxon>Ascomycota</taxon>
        <taxon>Pezizomycotina</taxon>
        <taxon>Dothideomycetes</taxon>
        <taxon>Dothideomycetidae</taxon>
        <taxon>Dothideales</taxon>
        <taxon>Saccotheciaceae</taxon>
        <taxon>Aureobasidium</taxon>
    </lineage>
</organism>
<feature type="coiled-coil region" evidence="1">
    <location>
        <begin position="26"/>
        <end position="60"/>
    </location>
</feature>
<reference evidence="3" key="1">
    <citation type="journal article" date="2021" name="J Fungi (Basel)">
        <title>Virulence traits and population genomics of the black yeast Aureobasidium melanogenum.</title>
        <authorList>
            <person name="Cernosa A."/>
            <person name="Sun X."/>
            <person name="Gostincar C."/>
            <person name="Fang C."/>
            <person name="Gunde-Cimerman N."/>
            <person name="Song Z."/>
        </authorList>
    </citation>
    <scope>NUCLEOTIDE SEQUENCE</scope>
    <source>
        <strain evidence="3">EXF-9298</strain>
    </source>
</reference>
<evidence type="ECO:0000313" key="4">
    <source>
        <dbReference type="Proteomes" id="UP000729357"/>
    </source>
</evidence>
<sequence>MSSQGSGAGSRQPNARAGNRRATARINSLRTRVGLLRDEIADLKRENVDLQDEIKRQAEFHQGASEGYTKLNNQKLLLLTQKEIARLQSENQSWTLRRNTDKPQKKKDEICRLEKENRKLQDENTRNMQEKDGEIQRVHKVANAALRERDSEVEALRRELAKMQKRDDEIKRLQKELIKYKGSMAASNYTAGQMSDTTIRQKFSELFYALRDWALDLSRQDQLDIQPAVAEDAEMLHRQVPCFKDGTSKQKMHALIATFSHVLVHVMKSKYVFGYAPNGRIKAANRLAHHLEDIPGATRQRKKQWVTLTNSILSKDKERSQQTSDNTLAGFVGAVETTLRQVFGFSFQSKDMLELKTVIEPYMPAIFALYLQEADYFISMLPATAVENKELTPQIFNADMMEDLSGEDEGFLQASYFPLICKETIKDDGKVERVVVCKAKVKIAP</sequence>
<dbReference type="AlphaFoldDB" id="A0A9P8FX32"/>
<proteinExistence type="predicted"/>
<accession>A0A9P8FX32</accession>
<feature type="non-terminal residue" evidence="3">
    <location>
        <position position="445"/>
    </location>
</feature>
<keyword evidence="4" id="KW-1185">Reference proteome</keyword>
<reference evidence="3" key="2">
    <citation type="submission" date="2021-08" db="EMBL/GenBank/DDBJ databases">
        <authorList>
            <person name="Gostincar C."/>
            <person name="Sun X."/>
            <person name="Song Z."/>
            <person name="Gunde-Cimerman N."/>
        </authorList>
    </citation>
    <scope>NUCLEOTIDE SEQUENCE</scope>
    <source>
        <strain evidence="3">EXF-9298</strain>
    </source>
</reference>
<feature type="coiled-coil region" evidence="1">
    <location>
        <begin position="146"/>
        <end position="176"/>
    </location>
</feature>
<evidence type="ECO:0000256" key="1">
    <source>
        <dbReference type="SAM" id="Coils"/>
    </source>
</evidence>
<gene>
    <name evidence="3" type="ORF">KCU98_g4893</name>
</gene>